<evidence type="ECO:0000256" key="1">
    <source>
        <dbReference type="SAM" id="SignalP"/>
    </source>
</evidence>
<evidence type="ECO:0000313" key="3">
    <source>
        <dbReference type="Proteomes" id="UP000023152"/>
    </source>
</evidence>
<proteinExistence type="predicted"/>
<dbReference type="EMBL" id="ASPP01000841">
    <property type="protein sequence ID" value="ETO36272.1"/>
    <property type="molecule type" value="Genomic_DNA"/>
</dbReference>
<reference evidence="2 3" key="1">
    <citation type="journal article" date="2013" name="Curr. Biol.">
        <title>The Genome of the Foraminiferan Reticulomyxa filosa.</title>
        <authorList>
            <person name="Glockner G."/>
            <person name="Hulsmann N."/>
            <person name="Schleicher M."/>
            <person name="Noegel A.A."/>
            <person name="Eichinger L."/>
            <person name="Gallinger C."/>
            <person name="Pawlowski J."/>
            <person name="Sierra R."/>
            <person name="Euteneuer U."/>
            <person name="Pillet L."/>
            <person name="Moustafa A."/>
            <person name="Platzer M."/>
            <person name="Groth M."/>
            <person name="Szafranski K."/>
            <person name="Schliwa M."/>
        </authorList>
    </citation>
    <scope>NUCLEOTIDE SEQUENCE [LARGE SCALE GENOMIC DNA]</scope>
</reference>
<keyword evidence="3" id="KW-1185">Reference proteome</keyword>
<feature type="signal peptide" evidence="1">
    <location>
        <begin position="1"/>
        <end position="17"/>
    </location>
</feature>
<accession>X6PF17</accession>
<protein>
    <submittedName>
        <fullName evidence="2">Uncharacterized protein</fullName>
    </submittedName>
</protein>
<organism evidence="2 3">
    <name type="scientific">Reticulomyxa filosa</name>
    <dbReference type="NCBI Taxonomy" id="46433"/>
    <lineage>
        <taxon>Eukaryota</taxon>
        <taxon>Sar</taxon>
        <taxon>Rhizaria</taxon>
        <taxon>Retaria</taxon>
        <taxon>Foraminifera</taxon>
        <taxon>Monothalamids</taxon>
        <taxon>Reticulomyxidae</taxon>
        <taxon>Reticulomyxa</taxon>
    </lineage>
</organism>
<name>X6PF17_RETFI</name>
<dbReference type="Proteomes" id="UP000023152">
    <property type="component" value="Unassembled WGS sequence"/>
</dbReference>
<keyword evidence="1" id="KW-0732">Signal</keyword>
<evidence type="ECO:0000313" key="2">
    <source>
        <dbReference type="EMBL" id="ETO36272.1"/>
    </source>
</evidence>
<feature type="chain" id="PRO_5004977462" evidence="1">
    <location>
        <begin position="18"/>
        <end position="221"/>
    </location>
</feature>
<sequence>MLYSILFAVWCLNNVVALDLPSLFEGSWILQECLVEYEVDKDSFDQMCDSSIVHQWVLEKDANGDQRNLLGKWYQNETSMNTTVDEQYMKVEWKTNLNGEISLGPSMYDLQVVLSFDLIEMTNGYFTAFGRWSENSKKPEGQTYQLIISEIPNGVSLSLSVFNAERNKIAIWSGKNQKIVEKSFLGKYGVTIMLTALLIFNMWARNMSGSQETAPPPKEKK</sequence>
<gene>
    <name evidence="2" type="ORF">RFI_00790</name>
</gene>
<dbReference type="AlphaFoldDB" id="X6PF17"/>
<comment type="caution">
    <text evidence="2">The sequence shown here is derived from an EMBL/GenBank/DDBJ whole genome shotgun (WGS) entry which is preliminary data.</text>
</comment>